<proteinExistence type="predicted"/>
<evidence type="ECO:0000313" key="3">
    <source>
        <dbReference type="EMBL" id="SKB58296.1"/>
    </source>
</evidence>
<keyword evidence="2" id="KW-0732">Signal</keyword>
<evidence type="ECO:0000256" key="1">
    <source>
        <dbReference type="SAM" id="MobiDB-lite"/>
    </source>
</evidence>
<evidence type="ECO:0000256" key="2">
    <source>
        <dbReference type="SAM" id="SignalP"/>
    </source>
</evidence>
<dbReference type="Proteomes" id="UP000190044">
    <property type="component" value="Unassembled WGS sequence"/>
</dbReference>
<name>A0A1T5CG13_9SPHN</name>
<organism evidence="3 4">
    <name type="scientific">Sphingopyxis flava</name>
    <dbReference type="NCBI Taxonomy" id="1507287"/>
    <lineage>
        <taxon>Bacteria</taxon>
        <taxon>Pseudomonadati</taxon>
        <taxon>Pseudomonadota</taxon>
        <taxon>Alphaproteobacteria</taxon>
        <taxon>Sphingomonadales</taxon>
        <taxon>Sphingomonadaceae</taxon>
        <taxon>Sphingopyxis</taxon>
    </lineage>
</organism>
<accession>A0A1T5CG13</accession>
<evidence type="ECO:0008006" key="5">
    <source>
        <dbReference type="Google" id="ProtNLM"/>
    </source>
</evidence>
<feature type="region of interest" description="Disordered" evidence="1">
    <location>
        <begin position="73"/>
        <end position="142"/>
    </location>
</feature>
<protein>
    <recommendedName>
        <fullName evidence="5">LPXTG-motif cell wall anchor domain-containing protein</fullName>
    </recommendedName>
</protein>
<feature type="compositionally biased region" description="Low complexity" evidence="1">
    <location>
        <begin position="82"/>
        <end position="100"/>
    </location>
</feature>
<reference evidence="4" key="1">
    <citation type="submission" date="2017-02" db="EMBL/GenBank/DDBJ databases">
        <authorList>
            <person name="Varghese N."/>
            <person name="Submissions S."/>
        </authorList>
    </citation>
    <scope>NUCLEOTIDE SEQUENCE [LARGE SCALE GENOMIC DNA]</scope>
    <source>
        <strain evidence="4">R11H</strain>
    </source>
</reference>
<feature type="compositionally biased region" description="Basic and acidic residues" evidence="1">
    <location>
        <begin position="281"/>
        <end position="292"/>
    </location>
</feature>
<keyword evidence="4" id="KW-1185">Reference proteome</keyword>
<dbReference type="EMBL" id="FUYP01000010">
    <property type="protein sequence ID" value="SKB58296.1"/>
    <property type="molecule type" value="Genomic_DNA"/>
</dbReference>
<feature type="region of interest" description="Disordered" evidence="1">
    <location>
        <begin position="281"/>
        <end position="336"/>
    </location>
</feature>
<gene>
    <name evidence="3" type="ORF">SAMN06295937_101030</name>
</gene>
<dbReference type="AlphaFoldDB" id="A0A1T5CG13"/>
<evidence type="ECO:0000313" key="4">
    <source>
        <dbReference type="Proteomes" id="UP000190044"/>
    </source>
</evidence>
<feature type="chain" id="PRO_5013295702" description="LPXTG-motif cell wall anchor domain-containing protein" evidence="2">
    <location>
        <begin position="29"/>
        <end position="336"/>
    </location>
</feature>
<feature type="compositionally biased region" description="Low complexity" evidence="1">
    <location>
        <begin position="122"/>
        <end position="142"/>
    </location>
</feature>
<feature type="signal peptide" evidence="2">
    <location>
        <begin position="1"/>
        <end position="28"/>
    </location>
</feature>
<sequence>MNKNFPLSRPATSAIAAFLAITAPAAFAQEAPNVPMTSPVAAPPPVIIPAPAPATPTVEETAPAPKPVIRVPLDLPAPAEPAPAAEAEVAPPPQRAARPVAAERSERAPAAAPRISPPAPAEAPSAAAAPAAPADTPAEPVAIPMTSQSEPVADNAPAAADERAAADNGFPWELVGGAAALLLAGGAGLAFLRRRRGAGEIAPGMSYEAMAAAEAMPYNPPVTPERTPPAARRAMPAFPLPHGSMGRHQALAMAGPTPENPFATLSKRLKRARFLDQKERQAYADTLGDQKDLRRKPASAWEVSQRAEPAPLKQEVHRPEAAAARKGPLRPGWYRP</sequence>
<dbReference type="RefSeq" id="WP_079638488.1">
    <property type="nucleotide sequence ID" value="NZ_FUYP01000010.1"/>
</dbReference>